<name>A0A085GBT9_EWIA3</name>
<dbReference type="Gene3D" id="3.20.20.410">
    <property type="entry name" value="Protein of unknown function UPF0759"/>
    <property type="match status" value="1"/>
</dbReference>
<dbReference type="RefSeq" id="WP_034790747.1">
    <property type="nucleotide sequence ID" value="NZ_JMPJ01000051.1"/>
</dbReference>
<reference evidence="1 2" key="1">
    <citation type="submission" date="2014-05" db="EMBL/GenBank/DDBJ databases">
        <title>ATOL: Assembling a taxonomically balanced genome-scale reconstruction of the evolutionary history of the Enterobacteriaceae.</title>
        <authorList>
            <person name="Plunkett G.III."/>
            <person name="Neeno-Eckwall E.C."/>
            <person name="Glasner J.D."/>
            <person name="Perna N.T."/>
        </authorList>
    </citation>
    <scope>NUCLEOTIDE SEQUENCE [LARGE SCALE GENOMIC DNA]</scope>
    <source>
        <strain evidence="1 2">ATCC 33852</strain>
    </source>
</reference>
<dbReference type="STRING" id="910964.GEAM_1819"/>
<dbReference type="PANTHER" id="PTHR30348:SF9">
    <property type="entry name" value="UPF0759 PROTEIN YECE"/>
    <property type="match status" value="1"/>
</dbReference>
<evidence type="ECO:0000313" key="1">
    <source>
        <dbReference type="EMBL" id="KFC81184.1"/>
    </source>
</evidence>
<gene>
    <name evidence="1" type="ORF">GEAM_1819</name>
</gene>
<keyword evidence="2" id="KW-1185">Reference proteome</keyword>
<dbReference type="InterPro" id="IPR002763">
    <property type="entry name" value="DUF72"/>
</dbReference>
<dbReference type="OrthoDB" id="9780310at2"/>
<dbReference type="SUPFAM" id="SSF117396">
    <property type="entry name" value="TM1631-like"/>
    <property type="match status" value="1"/>
</dbReference>
<dbReference type="NCBIfam" id="NF007637">
    <property type="entry name" value="PRK10302.1"/>
    <property type="match status" value="1"/>
</dbReference>
<protein>
    <submittedName>
        <fullName evidence="1">Uncharacterized protein</fullName>
    </submittedName>
</protein>
<dbReference type="Pfam" id="PF01904">
    <property type="entry name" value="DUF72"/>
    <property type="match status" value="1"/>
</dbReference>
<dbReference type="EMBL" id="JMPJ01000051">
    <property type="protein sequence ID" value="KFC81184.1"/>
    <property type="molecule type" value="Genomic_DNA"/>
</dbReference>
<comment type="caution">
    <text evidence="1">The sequence shown here is derived from an EMBL/GenBank/DDBJ whole genome shotgun (WGS) entry which is preliminary data.</text>
</comment>
<sequence length="272" mass="31736">MYIGLPQWNHSAWGKIGLRDLADYARYFNCVEGNTTFYALPKPEIVMRWRDMTPEDFRFCFKFPSLISHKAALRDCEADIAEFYHVIEPLGPRIGQLWLQLPSAFAPRDLDRLWQFMDALPKGFDYGVEVRHLDFFAKGEDERALNQGLHQRGISRVILDSRPVHHAKPLTEAVREAQRKKPVLPVHALVTAERPIVRFIGGDVLEENQRFFNVWVEKLKQWQANQHQPYLFIHTPDCSDAPQQAQKLWQQLRLTLPDLPPAPDWPEQDSLF</sequence>
<organism evidence="1 2">
    <name type="scientific">Ewingella americana (strain ATCC 33852 / DSM 4580 / CCUG 14506 / JCM 5911 / LMG 7869 / NCTC 12157 / CDC 1468-78)</name>
    <dbReference type="NCBI Taxonomy" id="910964"/>
    <lineage>
        <taxon>Bacteria</taxon>
        <taxon>Pseudomonadati</taxon>
        <taxon>Pseudomonadota</taxon>
        <taxon>Gammaproteobacteria</taxon>
        <taxon>Enterobacterales</taxon>
        <taxon>Yersiniaceae</taxon>
        <taxon>Ewingella</taxon>
    </lineage>
</organism>
<accession>A0A085GBT9</accession>
<proteinExistence type="predicted"/>
<dbReference type="PANTHER" id="PTHR30348">
    <property type="entry name" value="UNCHARACTERIZED PROTEIN YECE"/>
    <property type="match status" value="1"/>
</dbReference>
<dbReference type="Proteomes" id="UP000028640">
    <property type="component" value="Unassembled WGS sequence"/>
</dbReference>
<dbReference type="AlphaFoldDB" id="A0A085GBT9"/>
<evidence type="ECO:0000313" key="2">
    <source>
        <dbReference type="Proteomes" id="UP000028640"/>
    </source>
</evidence>
<dbReference type="eggNOG" id="COG1801">
    <property type="taxonomic scope" value="Bacteria"/>
</dbReference>
<dbReference type="InterPro" id="IPR036520">
    <property type="entry name" value="UPF0759_sf"/>
</dbReference>
<dbReference type="GeneID" id="78380167"/>